<gene>
    <name evidence="1" type="ORF">CTheo_3414</name>
</gene>
<protein>
    <recommendedName>
        <fullName evidence="3">Ribosomal RNA methyltransferase FtsJ domain-containing protein</fullName>
    </recommendedName>
</protein>
<evidence type="ECO:0000313" key="2">
    <source>
        <dbReference type="Proteomes" id="UP000383932"/>
    </source>
</evidence>
<dbReference type="EMBL" id="SSOP01000045">
    <property type="protein sequence ID" value="KAB5593112.1"/>
    <property type="molecule type" value="Genomic_DNA"/>
</dbReference>
<dbReference type="OrthoDB" id="417125at2759"/>
<evidence type="ECO:0008006" key="3">
    <source>
        <dbReference type="Google" id="ProtNLM"/>
    </source>
</evidence>
<evidence type="ECO:0000313" key="1">
    <source>
        <dbReference type="EMBL" id="KAB5593112.1"/>
    </source>
</evidence>
<comment type="caution">
    <text evidence="1">The sequence shown here is derived from an EMBL/GenBank/DDBJ whole genome shotgun (WGS) entry which is preliminary data.</text>
</comment>
<dbReference type="Proteomes" id="UP000383932">
    <property type="component" value="Unassembled WGS sequence"/>
</dbReference>
<name>A0A5N5QMU6_9AGAM</name>
<reference evidence="1 2" key="1">
    <citation type="journal article" date="2019" name="Fungal Biol. Biotechnol.">
        <title>Draft genome sequence of fastidious pathogen Ceratobasidium theobromae, which causes vascular-streak dieback in Theobroma cacao.</title>
        <authorList>
            <person name="Ali S.S."/>
            <person name="Asman A."/>
            <person name="Shao J."/>
            <person name="Firmansyah A.P."/>
            <person name="Susilo A.W."/>
            <person name="Rosmana A."/>
            <person name="McMahon P."/>
            <person name="Junaid M."/>
            <person name="Guest D."/>
            <person name="Kheng T.Y."/>
            <person name="Meinhardt L.W."/>
            <person name="Bailey B.A."/>
        </authorList>
    </citation>
    <scope>NUCLEOTIDE SEQUENCE [LARGE SCALE GENOMIC DNA]</scope>
    <source>
        <strain evidence="1 2">CT2</strain>
    </source>
</reference>
<keyword evidence="2" id="KW-1185">Reference proteome</keyword>
<organism evidence="1 2">
    <name type="scientific">Ceratobasidium theobromae</name>
    <dbReference type="NCBI Taxonomy" id="1582974"/>
    <lineage>
        <taxon>Eukaryota</taxon>
        <taxon>Fungi</taxon>
        <taxon>Dikarya</taxon>
        <taxon>Basidiomycota</taxon>
        <taxon>Agaricomycotina</taxon>
        <taxon>Agaricomycetes</taxon>
        <taxon>Cantharellales</taxon>
        <taxon>Ceratobasidiaceae</taxon>
        <taxon>Ceratobasidium</taxon>
    </lineage>
</organism>
<proteinExistence type="predicted"/>
<accession>A0A5N5QMU6</accession>
<dbReference type="AlphaFoldDB" id="A0A5N5QMU6"/>
<sequence>MTDITSLDLAPSLTSPASPLTVNSKSTLVSPIPFDLNSFDFVICDAHHLHDQQLQIEPHLRDPTRLLISQVLLALRAVYNGGKILLRLSCVEKPLTAQILLAFWRISGHTETIKSLTLNKRLETFYLLAQGIRINTSEYRKLVDALEKLWYWMTFGGEGGVGRNITWEEQEMITSWEEVMSEGGINQIVRLGIKVWEIQCCALYGFLKSEGILQSKGIEIDIF</sequence>